<evidence type="ECO:0000313" key="11">
    <source>
        <dbReference type="EnsemblPlants" id="ONIVA06G20640.1"/>
    </source>
</evidence>
<dbReference type="Gramene" id="ONIVA06G20640.1">
    <property type="protein sequence ID" value="ONIVA06G20640.1"/>
    <property type="gene ID" value="ONIVA06G20640"/>
</dbReference>
<name>A0A0E0HRZ3_ORYNI</name>
<dbReference type="InterPro" id="IPR013083">
    <property type="entry name" value="Znf_RING/FYVE/PHD"/>
</dbReference>
<reference evidence="11" key="2">
    <citation type="submission" date="2018-04" db="EMBL/GenBank/DDBJ databases">
        <title>OnivRS2 (Oryza nivara Reference Sequence Version 2).</title>
        <authorList>
            <person name="Zhang J."/>
            <person name="Kudrna D."/>
            <person name="Lee S."/>
            <person name="Talag J."/>
            <person name="Rajasekar S."/>
            <person name="Welchert J."/>
            <person name="Hsing Y.-I."/>
            <person name="Wing R.A."/>
        </authorList>
    </citation>
    <scope>NUCLEOTIDE SEQUENCE [LARGE SCALE GENOMIC DNA]</scope>
    <source>
        <strain evidence="11">SL10</strain>
    </source>
</reference>
<evidence type="ECO:0000256" key="2">
    <source>
        <dbReference type="ARBA" id="ARBA00012483"/>
    </source>
</evidence>
<keyword evidence="9" id="KW-0812">Transmembrane</keyword>
<evidence type="ECO:0000256" key="1">
    <source>
        <dbReference type="ARBA" id="ARBA00000900"/>
    </source>
</evidence>
<feature type="region of interest" description="Disordered" evidence="8">
    <location>
        <begin position="465"/>
        <end position="492"/>
    </location>
</feature>
<keyword evidence="12" id="KW-1185">Reference proteome</keyword>
<dbReference type="SMART" id="SM00184">
    <property type="entry name" value="RING"/>
    <property type="match status" value="2"/>
</dbReference>
<dbReference type="EnsemblPlants" id="ONIVA06G20640.1">
    <property type="protein sequence ID" value="ONIVA06G20640.1"/>
    <property type="gene ID" value="ONIVA06G20640"/>
</dbReference>
<keyword evidence="3" id="KW-0479">Metal-binding</keyword>
<dbReference type="STRING" id="4536.A0A0E0HRZ3"/>
<feature type="compositionally biased region" description="Polar residues" evidence="8">
    <location>
        <begin position="592"/>
        <end position="601"/>
    </location>
</feature>
<evidence type="ECO:0000256" key="8">
    <source>
        <dbReference type="SAM" id="MobiDB-lite"/>
    </source>
</evidence>
<evidence type="ECO:0000256" key="4">
    <source>
        <dbReference type="ARBA" id="ARBA00022771"/>
    </source>
</evidence>
<evidence type="ECO:0000256" key="6">
    <source>
        <dbReference type="ARBA" id="ARBA00024209"/>
    </source>
</evidence>
<sequence length="601" mass="61096">MPDDSASSTLQYTGIGAFVAIVGIVVLAVIFYTRSSARHAAPGAAPDAVTALQGQQQQRGVGLGPDDVSVLPTFTYHAAATASPGRCGLIGRGDAKAAADCCAVCLDELGEGAVVRMLPSCKHYFHATCVDVWLLSRATCPVCRGSPGQEKVRLGLASLSPPLPQLRRCAPSPPKEAAAAAAADTSRANDDDSSAAASRSPSPIRSSTRFDLAAAAIDAAARSPAMSPSPTSPWTPESVARVSRSPSPVTTTAMTDLHVVEVSGGGDGGSAVPGTASSNFTLLYIIIAVLVGVILYMAIRYGRSVMSEWRQLQAGGGGGEPRAALLGLSSDDIDALPTFTYRARGAAASPLVGGGGRRGGGSGKGKGATTVVVECVVCLQELADGDVVRVLPACRHFFHGGCIDLWLRAHSTCPVCRAHPEPDGVRLSDVVAVSPPLPQLRRCGLSPERPTAASRALADILARSPLRGNTTSTTTTTTTGGPITSTSSKSPSSPVQAAIINYVQASRSPSPTAYHSLNERWPSSPTPVVVVRSKSPSPSSPPIGGLSLQTTTAAAARGVGVVEGVDAGATTSASASAPTQVVALSREGGGSRSKSPSPVPH</sequence>
<dbReference type="GO" id="GO:0061630">
    <property type="term" value="F:ubiquitin protein ligase activity"/>
    <property type="evidence" value="ECO:0007669"/>
    <property type="project" value="UniProtKB-EC"/>
</dbReference>
<feature type="compositionally biased region" description="Low complexity" evidence="8">
    <location>
        <begin position="569"/>
        <end position="583"/>
    </location>
</feature>
<dbReference type="Pfam" id="PF13639">
    <property type="entry name" value="zf-RING_2"/>
    <property type="match status" value="2"/>
</dbReference>
<evidence type="ECO:0000313" key="12">
    <source>
        <dbReference type="Proteomes" id="UP000006591"/>
    </source>
</evidence>
<feature type="compositionally biased region" description="Low complexity" evidence="8">
    <location>
        <begin position="238"/>
        <end position="249"/>
    </location>
</feature>
<dbReference type="EC" id="2.3.2.27" evidence="2"/>
<feature type="domain" description="RING-type" evidence="10">
    <location>
        <begin position="102"/>
        <end position="144"/>
    </location>
</feature>
<comment type="similarity">
    <text evidence="6">Belongs to the RING-type zinc finger family. ATL subfamily.</text>
</comment>
<accession>A0A0E0HRZ3</accession>
<dbReference type="Gene3D" id="3.30.40.10">
    <property type="entry name" value="Zinc/RING finger domain, C3HC4 (zinc finger)"/>
    <property type="match status" value="2"/>
</dbReference>
<dbReference type="AlphaFoldDB" id="A0A0E0HRZ3"/>
<feature type="region of interest" description="Disordered" evidence="8">
    <location>
        <begin position="508"/>
        <end position="547"/>
    </location>
</feature>
<reference evidence="11" key="1">
    <citation type="submission" date="2015-04" db="UniProtKB">
        <authorList>
            <consortium name="EnsemblPlants"/>
        </authorList>
    </citation>
    <scope>IDENTIFICATION</scope>
    <source>
        <strain evidence="11">SL10</strain>
    </source>
</reference>
<protein>
    <recommendedName>
        <fullName evidence="2">RING-type E3 ubiquitin transferase</fullName>
        <ecNumber evidence="2">2.3.2.27</ecNumber>
    </recommendedName>
</protein>
<dbReference type="CDD" id="cd16461">
    <property type="entry name" value="RING-H2_EL5-like"/>
    <property type="match status" value="1"/>
</dbReference>
<feature type="region of interest" description="Disordered" evidence="8">
    <location>
        <begin position="221"/>
        <end position="251"/>
    </location>
</feature>
<keyword evidence="9" id="KW-1133">Transmembrane helix</keyword>
<dbReference type="PANTHER" id="PTHR14155">
    <property type="entry name" value="RING FINGER DOMAIN-CONTAINING"/>
    <property type="match status" value="1"/>
</dbReference>
<dbReference type="Proteomes" id="UP000006591">
    <property type="component" value="Chromosome 6"/>
</dbReference>
<dbReference type="PANTHER" id="PTHR14155:SF525">
    <property type="entry name" value="RING-TYPE DOMAIN-CONTAINING PROTEIN"/>
    <property type="match status" value="1"/>
</dbReference>
<evidence type="ECO:0000256" key="3">
    <source>
        <dbReference type="ARBA" id="ARBA00022723"/>
    </source>
</evidence>
<dbReference type="FunFam" id="3.30.40.10:FF:000725">
    <property type="entry name" value="E3 ubiquitin-protein ligase ATL41"/>
    <property type="match status" value="1"/>
</dbReference>
<dbReference type="eggNOG" id="KOG0800">
    <property type="taxonomic scope" value="Eukaryota"/>
</dbReference>
<keyword evidence="4 7" id="KW-0863">Zinc-finger</keyword>
<feature type="region of interest" description="Disordered" evidence="8">
    <location>
        <begin position="165"/>
        <end position="206"/>
    </location>
</feature>
<dbReference type="GO" id="GO:0008270">
    <property type="term" value="F:zinc ion binding"/>
    <property type="evidence" value="ECO:0007669"/>
    <property type="project" value="UniProtKB-KW"/>
</dbReference>
<dbReference type="PROSITE" id="PS50089">
    <property type="entry name" value="ZF_RING_2"/>
    <property type="match status" value="2"/>
</dbReference>
<proteinExistence type="inferred from homology"/>
<feature type="region of interest" description="Disordered" evidence="8">
    <location>
        <begin position="569"/>
        <end position="601"/>
    </location>
</feature>
<feature type="compositionally biased region" description="Low complexity" evidence="8">
    <location>
        <begin position="470"/>
        <end position="492"/>
    </location>
</feature>
<evidence type="ECO:0000256" key="9">
    <source>
        <dbReference type="SAM" id="Phobius"/>
    </source>
</evidence>
<feature type="compositionally biased region" description="Low complexity" evidence="8">
    <location>
        <begin position="175"/>
        <end position="186"/>
    </location>
</feature>
<dbReference type="InterPro" id="IPR053238">
    <property type="entry name" value="RING-H2_zinc_finger"/>
</dbReference>
<organism evidence="11">
    <name type="scientific">Oryza nivara</name>
    <name type="common">Indian wild rice</name>
    <name type="synonym">Oryza sativa f. spontanea</name>
    <dbReference type="NCBI Taxonomy" id="4536"/>
    <lineage>
        <taxon>Eukaryota</taxon>
        <taxon>Viridiplantae</taxon>
        <taxon>Streptophyta</taxon>
        <taxon>Embryophyta</taxon>
        <taxon>Tracheophyta</taxon>
        <taxon>Spermatophyta</taxon>
        <taxon>Magnoliopsida</taxon>
        <taxon>Liliopsida</taxon>
        <taxon>Poales</taxon>
        <taxon>Poaceae</taxon>
        <taxon>BOP clade</taxon>
        <taxon>Oryzoideae</taxon>
        <taxon>Oryzeae</taxon>
        <taxon>Oryzinae</taxon>
        <taxon>Oryza</taxon>
    </lineage>
</organism>
<feature type="transmembrane region" description="Helical" evidence="9">
    <location>
        <begin position="280"/>
        <end position="299"/>
    </location>
</feature>
<feature type="transmembrane region" description="Helical" evidence="9">
    <location>
        <begin position="12"/>
        <end position="32"/>
    </location>
</feature>
<evidence type="ECO:0000256" key="5">
    <source>
        <dbReference type="ARBA" id="ARBA00022833"/>
    </source>
</evidence>
<dbReference type="SUPFAM" id="SSF57850">
    <property type="entry name" value="RING/U-box"/>
    <property type="match status" value="2"/>
</dbReference>
<comment type="catalytic activity">
    <reaction evidence="1">
        <text>S-ubiquitinyl-[E2 ubiquitin-conjugating enzyme]-L-cysteine + [acceptor protein]-L-lysine = [E2 ubiquitin-conjugating enzyme]-L-cysteine + N(6)-ubiquitinyl-[acceptor protein]-L-lysine.</text>
        <dbReference type="EC" id="2.3.2.27"/>
    </reaction>
</comment>
<feature type="domain" description="RING-type" evidence="10">
    <location>
        <begin position="375"/>
        <end position="417"/>
    </location>
</feature>
<evidence type="ECO:0000256" key="7">
    <source>
        <dbReference type="PROSITE-ProRule" id="PRU00175"/>
    </source>
</evidence>
<evidence type="ECO:0000259" key="10">
    <source>
        <dbReference type="PROSITE" id="PS50089"/>
    </source>
</evidence>
<feature type="compositionally biased region" description="Low complexity" evidence="8">
    <location>
        <begin position="194"/>
        <end position="206"/>
    </location>
</feature>
<dbReference type="HOGENOM" id="CLU_454475_0_0_1"/>
<keyword evidence="5" id="KW-0862">Zinc</keyword>
<keyword evidence="9" id="KW-0472">Membrane</keyword>
<dbReference type="InterPro" id="IPR001841">
    <property type="entry name" value="Znf_RING"/>
</dbReference>
<feature type="compositionally biased region" description="Low complexity" evidence="8">
    <location>
        <begin position="522"/>
        <end position="537"/>
    </location>
</feature>